<organism evidence="6 7">
    <name type="scientific">Protopolystoma xenopodis</name>
    <dbReference type="NCBI Taxonomy" id="117903"/>
    <lineage>
        <taxon>Eukaryota</taxon>
        <taxon>Metazoa</taxon>
        <taxon>Spiralia</taxon>
        <taxon>Lophotrochozoa</taxon>
        <taxon>Platyhelminthes</taxon>
        <taxon>Monogenea</taxon>
        <taxon>Polyopisthocotylea</taxon>
        <taxon>Polystomatidea</taxon>
        <taxon>Polystomatidae</taxon>
        <taxon>Protopolystoma</taxon>
    </lineage>
</organism>
<comment type="caution">
    <text evidence="6">The sequence shown here is derived from an EMBL/GenBank/DDBJ whole genome shotgun (WGS) entry which is preliminary data.</text>
</comment>
<evidence type="ECO:0000259" key="5">
    <source>
        <dbReference type="Pfam" id="PF04091"/>
    </source>
</evidence>
<dbReference type="InterPro" id="IPR007225">
    <property type="entry name" value="EXOC6/Sec15"/>
</dbReference>
<protein>
    <recommendedName>
        <fullName evidence="5">Exocyst complex subunit EXOC6/Sec15 C-terminal domain-containing protein</fullName>
    </recommendedName>
</protein>
<evidence type="ECO:0000313" key="7">
    <source>
        <dbReference type="Proteomes" id="UP000784294"/>
    </source>
</evidence>
<keyword evidence="7" id="KW-1185">Reference proteome</keyword>
<dbReference type="AlphaFoldDB" id="A0A3S5CH66"/>
<dbReference type="Gene3D" id="1.20.58.670">
    <property type="entry name" value="Dsl1p vesicle tethering complex, Tip20p subunit, domain D"/>
    <property type="match status" value="1"/>
</dbReference>
<dbReference type="InterPro" id="IPR046361">
    <property type="entry name" value="EXOC6/Sec15_C"/>
</dbReference>
<dbReference type="PANTHER" id="PTHR12702:SF0">
    <property type="entry name" value="EXOCYST COMPLEX COMPONENT 6"/>
    <property type="match status" value="1"/>
</dbReference>
<evidence type="ECO:0000313" key="6">
    <source>
        <dbReference type="EMBL" id="VEL08053.1"/>
    </source>
</evidence>
<keyword evidence="3" id="KW-0268">Exocytosis</keyword>
<dbReference type="GO" id="GO:0006886">
    <property type="term" value="P:intracellular protein transport"/>
    <property type="evidence" value="ECO:0007669"/>
    <property type="project" value="InterPro"/>
</dbReference>
<dbReference type="Pfam" id="PF04091">
    <property type="entry name" value="Sec15_C"/>
    <property type="match status" value="2"/>
</dbReference>
<proteinExistence type="inferred from homology"/>
<dbReference type="GO" id="GO:0000145">
    <property type="term" value="C:exocyst"/>
    <property type="evidence" value="ECO:0007669"/>
    <property type="project" value="TreeGrafter"/>
</dbReference>
<name>A0A3S5CH66_9PLAT</name>
<dbReference type="OrthoDB" id="10267033at2759"/>
<sequence>MADYLQPPIIFPRNIPYSWMVPLVYSAVRDYIDHCYRFSDHIFLACTDLEDSVTRATNALFSDSLSVALLHAIRKAESNLLRLIQLSVNVDELESACFHLEAYIQGLVNTKEDVMTRAKEDGGNIDEVVKGAPTTSGGLQRTRLHGHALFKDIRAQAESQIYANINARVDEFLGLASYEGILLTTSTGGMTDSAGDQTATILETATLGGPAAAGSRARAGNPLKPVVPSEYIVDMMAWLATTFRAFTNLPVKVAQTACLTACKHIASSLQNQILGPNVKAVSESALRQISSDLAECESFARSKPVPDVDTSMLILIFADLRMLIDLVLLDDWAVFLTGYSNSRGSMRWLLRLVAGASYFRRLLGSAVSVKPY</sequence>
<dbReference type="GO" id="GO:0016020">
    <property type="term" value="C:membrane"/>
    <property type="evidence" value="ECO:0007669"/>
    <property type="project" value="TreeGrafter"/>
</dbReference>
<dbReference type="EMBL" id="CAAALY010003036">
    <property type="protein sequence ID" value="VEL08053.1"/>
    <property type="molecule type" value="Genomic_DNA"/>
</dbReference>
<dbReference type="Proteomes" id="UP000784294">
    <property type="component" value="Unassembled WGS sequence"/>
</dbReference>
<evidence type="ECO:0000256" key="2">
    <source>
        <dbReference type="ARBA" id="ARBA00022448"/>
    </source>
</evidence>
<comment type="similarity">
    <text evidence="1">Belongs to the SEC15 family.</text>
</comment>
<dbReference type="InterPro" id="IPR042044">
    <property type="entry name" value="EXOC6PINT-1/Sec15/Tip20_C_dom2"/>
</dbReference>
<dbReference type="PANTHER" id="PTHR12702">
    <property type="entry name" value="SEC15"/>
    <property type="match status" value="1"/>
</dbReference>
<dbReference type="GO" id="GO:0090522">
    <property type="term" value="P:vesicle tethering involved in exocytosis"/>
    <property type="evidence" value="ECO:0007669"/>
    <property type="project" value="InterPro"/>
</dbReference>
<accession>A0A3S5CH66</accession>
<reference evidence="6" key="1">
    <citation type="submission" date="2018-11" db="EMBL/GenBank/DDBJ databases">
        <authorList>
            <consortium name="Pathogen Informatics"/>
        </authorList>
    </citation>
    <scope>NUCLEOTIDE SEQUENCE</scope>
</reference>
<feature type="domain" description="Exocyst complex subunit EXOC6/Sec15 C-terminal" evidence="5">
    <location>
        <begin position="227"/>
        <end position="336"/>
    </location>
</feature>
<dbReference type="Gene3D" id="1.10.357.30">
    <property type="entry name" value="Exocyst complex subunit Sec15 C-terminal domain, N-terminal subdomain"/>
    <property type="match status" value="1"/>
</dbReference>
<keyword evidence="2" id="KW-0813">Transport</keyword>
<evidence type="ECO:0000256" key="1">
    <source>
        <dbReference type="ARBA" id="ARBA00007944"/>
    </source>
</evidence>
<gene>
    <name evidence="6" type="ORF">PXEA_LOCUS1493</name>
</gene>
<evidence type="ECO:0000256" key="4">
    <source>
        <dbReference type="ARBA" id="ARBA00023054"/>
    </source>
</evidence>
<dbReference type="InterPro" id="IPR042045">
    <property type="entry name" value="EXOC6/Sec15_C_dom1"/>
</dbReference>
<dbReference type="GO" id="GO:0006893">
    <property type="term" value="P:Golgi to plasma membrane transport"/>
    <property type="evidence" value="ECO:0007669"/>
    <property type="project" value="TreeGrafter"/>
</dbReference>
<feature type="domain" description="Exocyst complex subunit EXOC6/Sec15 C-terminal" evidence="5">
    <location>
        <begin position="11"/>
        <end position="179"/>
    </location>
</feature>
<keyword evidence="4" id="KW-0175">Coiled coil</keyword>
<evidence type="ECO:0000256" key="3">
    <source>
        <dbReference type="ARBA" id="ARBA00022483"/>
    </source>
</evidence>